<protein>
    <submittedName>
        <fullName evidence="1">Uncharacterized protein</fullName>
    </submittedName>
</protein>
<dbReference type="KEGG" id="dsl:Dacsa_0338"/>
<dbReference type="HOGENOM" id="CLU_084165_0_0_3"/>
<name>K9YRM5_DACS8</name>
<organism evidence="1 2">
    <name type="scientific">Dactylococcopsis salina (strain PCC 8305)</name>
    <name type="common">Myxobactron salinum</name>
    <dbReference type="NCBI Taxonomy" id="13035"/>
    <lineage>
        <taxon>Bacteria</taxon>
        <taxon>Bacillati</taxon>
        <taxon>Cyanobacteriota</taxon>
        <taxon>Cyanophyceae</taxon>
        <taxon>Nodosilineales</taxon>
        <taxon>Cymatolegaceae</taxon>
        <taxon>Dactylococcopsis</taxon>
    </lineage>
</organism>
<gene>
    <name evidence="1" type="ORF">Dacsa_0338</name>
</gene>
<dbReference type="OrthoDB" id="518124at2"/>
<sequence length="205" mass="24220">MSFSQYKNFGKTVRDFQIIYTEANFVQEIPLIIPNYFREDLNLMQSEGIVDNSEAAICENLIYPILKEVWKQYRHHFLLWSHQSLNYDETLSGFPEYILAKRSPLGKVVFDQPYLMLVEAKQDKFNEGWAQCLAEMITAQRLNQDSKLIIYGIVSNGKIWQFAKLAETTFTKNQNFYSIQELDQLFAIINYIFKQCETQLENFVY</sequence>
<dbReference type="Proteomes" id="UP000010482">
    <property type="component" value="Chromosome"/>
</dbReference>
<evidence type="ECO:0000313" key="2">
    <source>
        <dbReference type="Proteomes" id="UP000010482"/>
    </source>
</evidence>
<dbReference type="AlphaFoldDB" id="K9YRM5"/>
<dbReference type="RefSeq" id="WP_015228150.1">
    <property type="nucleotide sequence ID" value="NC_019780.1"/>
</dbReference>
<evidence type="ECO:0000313" key="1">
    <source>
        <dbReference type="EMBL" id="AFZ49137.1"/>
    </source>
</evidence>
<dbReference type="STRING" id="13035.Dacsa_0338"/>
<keyword evidence="2" id="KW-1185">Reference proteome</keyword>
<accession>K9YRM5</accession>
<dbReference type="EMBL" id="CP003944">
    <property type="protein sequence ID" value="AFZ49137.1"/>
    <property type="molecule type" value="Genomic_DNA"/>
</dbReference>
<proteinExistence type="predicted"/>
<reference evidence="1" key="1">
    <citation type="submission" date="2012-04" db="EMBL/GenBank/DDBJ databases">
        <title>Finished genome of Dactylococcopsis salina PCC 8305.</title>
        <authorList>
            <consortium name="US DOE Joint Genome Institute"/>
            <person name="Gugger M."/>
            <person name="Coursin T."/>
            <person name="Rippka R."/>
            <person name="Tandeau De Marsac N."/>
            <person name="Huntemann M."/>
            <person name="Wei C.-L."/>
            <person name="Han J."/>
            <person name="Detter J.C."/>
            <person name="Han C."/>
            <person name="Tapia R."/>
            <person name="Daligault H."/>
            <person name="Chen A."/>
            <person name="Krypides N."/>
            <person name="Mavromatis K."/>
            <person name="Markowitz V."/>
            <person name="Szeto E."/>
            <person name="Ivanova N."/>
            <person name="Ovchinnikova G."/>
            <person name="Pagani I."/>
            <person name="Pati A."/>
            <person name="Goodwin L."/>
            <person name="Peters L."/>
            <person name="Pitluck S."/>
            <person name="Woyke T."/>
            <person name="Kerfeld C."/>
        </authorList>
    </citation>
    <scope>NUCLEOTIDE SEQUENCE [LARGE SCALE GENOMIC DNA]</scope>
    <source>
        <strain evidence="1">PCC 8305</strain>
    </source>
</reference>
<dbReference type="eggNOG" id="ENOG502Z7T6">
    <property type="taxonomic scope" value="Bacteria"/>
</dbReference>
<dbReference type="PATRIC" id="fig|13035.3.peg.382"/>